<evidence type="ECO:0000256" key="5">
    <source>
        <dbReference type="ARBA" id="ARBA00022490"/>
    </source>
</evidence>
<organism evidence="17 18">
    <name type="scientific">Erpetoichthys calabaricus</name>
    <name type="common">Rope fish</name>
    <name type="synonym">Calamoichthys calabaricus</name>
    <dbReference type="NCBI Taxonomy" id="27687"/>
    <lineage>
        <taxon>Eukaryota</taxon>
        <taxon>Metazoa</taxon>
        <taxon>Chordata</taxon>
        <taxon>Craniata</taxon>
        <taxon>Vertebrata</taxon>
        <taxon>Euteleostomi</taxon>
        <taxon>Actinopterygii</taxon>
        <taxon>Polypteriformes</taxon>
        <taxon>Polypteridae</taxon>
        <taxon>Erpetoichthys</taxon>
    </lineage>
</organism>
<keyword evidence="7" id="KW-0770">Synapse</keyword>
<dbReference type="PROSITE" id="PS50003">
    <property type="entry name" value="PH_DOMAIN"/>
    <property type="match status" value="1"/>
</dbReference>
<dbReference type="Pfam" id="PF00018">
    <property type="entry name" value="SH3_1"/>
    <property type="match status" value="1"/>
</dbReference>
<dbReference type="SUPFAM" id="SSF50044">
    <property type="entry name" value="SH3-domain"/>
    <property type="match status" value="1"/>
</dbReference>
<dbReference type="CDD" id="cd01224">
    <property type="entry name" value="PH_Collybistin_ASEF"/>
    <property type="match status" value="1"/>
</dbReference>
<keyword evidence="5" id="KW-0963">Cytoplasm</keyword>
<feature type="domain" description="DH" evidence="16">
    <location>
        <begin position="783"/>
        <end position="967"/>
    </location>
</feature>
<feature type="region of interest" description="Disordered" evidence="13">
    <location>
        <begin position="581"/>
        <end position="601"/>
    </location>
</feature>
<accession>A0A8C4SGF9</accession>
<feature type="compositionally biased region" description="Basic residues" evidence="13">
    <location>
        <begin position="587"/>
        <end position="596"/>
    </location>
</feature>
<dbReference type="FunFam" id="1.20.900.10:FF:000002">
    <property type="entry name" value="Rho guanine nucleotide exchange factor 9"/>
    <property type="match status" value="1"/>
</dbReference>
<evidence type="ECO:0000256" key="10">
    <source>
        <dbReference type="ARBA" id="ARBA00034105"/>
    </source>
</evidence>
<dbReference type="GeneTree" id="ENSGT00940000154103"/>
<proteinExistence type="predicted"/>
<keyword evidence="6" id="KW-0344">Guanine-nucleotide releasing factor</keyword>
<dbReference type="Gene3D" id="2.30.29.30">
    <property type="entry name" value="Pleckstrin-homology domain (PH domain)/Phosphotyrosine-binding domain (PTB)"/>
    <property type="match status" value="1"/>
</dbReference>
<evidence type="ECO:0000256" key="8">
    <source>
        <dbReference type="ARBA" id="ARBA00031572"/>
    </source>
</evidence>
<dbReference type="PROSITE" id="PS50002">
    <property type="entry name" value="SH3"/>
    <property type="match status" value="1"/>
</dbReference>
<reference evidence="17" key="1">
    <citation type="submission" date="2021-06" db="EMBL/GenBank/DDBJ databases">
        <authorList>
            <consortium name="Wellcome Sanger Institute Data Sharing"/>
        </authorList>
    </citation>
    <scope>NUCLEOTIDE SEQUENCE [LARGE SCALE GENOMIC DNA]</scope>
</reference>
<name>A0A8C4SGF9_ERPCA</name>
<evidence type="ECO:0000256" key="9">
    <source>
        <dbReference type="ARBA" id="ARBA00032237"/>
    </source>
</evidence>
<dbReference type="Pfam" id="PF00621">
    <property type="entry name" value="RhoGEF"/>
    <property type="match status" value="1"/>
</dbReference>
<dbReference type="FunFam" id="2.30.30.40:FF:000037">
    <property type="entry name" value="Rho guanine nucleotide exchange factor 9"/>
    <property type="match status" value="1"/>
</dbReference>
<sequence>MRLRLEVSEKKSSYFSGGTVDNGMMDGNPGATSPNQNGFINKVFNASAETETSTGTMKVCEAELYCSSAGGPELRRETEHFQKRSKNTGIWRILNRRKTSAAFERRPHSMILLGESSVPKISFVDKVRSLRKLKSSSVFRLRGNNLPDGSINEVLKETEEGALRQRDGSVDRALSKHKHFRHSYSGHINDFDTSFEAVDLSDFSETGNDDWLQDIYSEQNGVHTLEKLTTGRKLPENEEHPQKQCPQAAKRTKGADVWSYFRKFSFIGRVNSKFSEPKFDFEFETLNRTIDSDCPSAELDCVAEACSSQRDSRTESKGGHFGGLFKFFSNIAQTARKWRNPSHSFSPAGAVPLGTPRSHRPAAATRSLNLHFSNLESGISEPVSSITGEPYLGSVKSGLSHQASPGPLCQYSKMDAIPERLSSALNRCDPLSVTKVEADLQDSQISVEQAPRTQCESDICKRSTDELCVEQFAELEEQYHTEHNYVEKECKNHQNLPDSSSSQSIVTSPKLSIHHQTSACSTKLKLPCQISEKSALLMMNLQIIDHESATCIPVKELPTQKQRFKYRSITRQRPYSVIDRSATEKAKVHHPSRPRSRPPGICPHDSAFKTPLQRCHSLPLSQSAPTGLDEIGRRKHLLPKPAEVTLSSGLVTPRTREEGAEGGTTSQRLLKLGPAPLEDSKLITGGSIVSAEAVWDHVTMADRELAFKAGDVIKVLDASNKDWWWGQIDDEEGWFPASFVRLWVNQEDGVEAVEGASEVQNGHLDPTNDCLCLGRPLQNRDQMRANVINEIMSTERHYIKHLKDICEGYLKQCRKRRDMFNDDQLKVIFGNIEDIYRFQMGFVRDLEKQYNTEEPHLSEIGPCFLEHQDGFWIYSEYCNNHLDACMELSKLMKDGRYQHFFEACRLLQQMIDIAIDGFLLTPVQKICKYPLQLAELLKYTAQDHSDYRYVAAALAVMRNVTQQINERKRRLENIDKIAQWQASVLDWEGDDILDRSSELIYTGEMSWIYQPYGRNQQRVFFLFDHQMVLCKKDLIRRDILYYKGRIDMDRYEVIDTDDGRDDDFNVSVKNAFKLHNKETEEIHLFFAKKLEEKIRWLRAFHEERKMVQEDEKIGFEISEYQKRQAAMTVRKVSKQKGAGQTRSMPPSYPPPQDPLNQGQFPVTDGMAQSQALAFRKLNNSSNRTLQLHPSCKRDNCVNT</sequence>
<dbReference type="InterPro" id="IPR001849">
    <property type="entry name" value="PH_domain"/>
</dbReference>
<evidence type="ECO:0000259" key="14">
    <source>
        <dbReference type="PROSITE" id="PS50002"/>
    </source>
</evidence>
<keyword evidence="18" id="KW-1185">Reference proteome</keyword>
<dbReference type="PANTHER" id="PTHR47544:SF4">
    <property type="entry name" value="RHO GUANINE NUCLEOTIDE EXCHANGE FACTOR 9"/>
    <property type="match status" value="1"/>
</dbReference>
<dbReference type="Gene3D" id="2.30.30.40">
    <property type="entry name" value="SH3 Domains"/>
    <property type="match status" value="1"/>
</dbReference>
<reference evidence="17" key="2">
    <citation type="submission" date="2025-08" db="UniProtKB">
        <authorList>
            <consortium name="Ensembl"/>
        </authorList>
    </citation>
    <scope>IDENTIFICATION</scope>
</reference>
<dbReference type="SMART" id="SM00326">
    <property type="entry name" value="SH3"/>
    <property type="match status" value="1"/>
</dbReference>
<evidence type="ECO:0000256" key="4">
    <source>
        <dbReference type="ARBA" id="ARBA00022443"/>
    </source>
</evidence>
<feature type="region of interest" description="Disordered" evidence="13">
    <location>
        <begin position="1128"/>
        <end position="1162"/>
    </location>
</feature>
<evidence type="ECO:0000256" key="7">
    <source>
        <dbReference type="ARBA" id="ARBA00023018"/>
    </source>
</evidence>
<reference evidence="17" key="3">
    <citation type="submission" date="2025-09" db="UniProtKB">
        <authorList>
            <consortium name="Ensembl"/>
        </authorList>
    </citation>
    <scope>IDENTIFICATION</scope>
</reference>
<evidence type="ECO:0000256" key="2">
    <source>
        <dbReference type="ARBA" id="ARBA00011232"/>
    </source>
</evidence>
<dbReference type="SMART" id="SM00325">
    <property type="entry name" value="RhoGEF"/>
    <property type="match status" value="1"/>
</dbReference>
<evidence type="ECO:0000256" key="11">
    <source>
        <dbReference type="ARBA" id="ARBA00043844"/>
    </source>
</evidence>
<comment type="subcellular location">
    <subcellularLocation>
        <location evidence="1">Cytoplasm</location>
    </subcellularLocation>
    <subcellularLocation>
        <location evidence="10">Postsynaptic density</location>
    </subcellularLocation>
</comment>
<evidence type="ECO:0000256" key="13">
    <source>
        <dbReference type="SAM" id="MobiDB-lite"/>
    </source>
</evidence>
<comment type="function">
    <text evidence="11">Acts as a guanine nucleotide exchange factor (GEF) for CDC42. Promotes formation of GPHN clusters.</text>
</comment>
<dbReference type="GO" id="GO:0005737">
    <property type="term" value="C:cytoplasm"/>
    <property type="evidence" value="ECO:0007669"/>
    <property type="project" value="UniProtKB-SubCell"/>
</dbReference>
<dbReference type="InterPro" id="IPR001452">
    <property type="entry name" value="SH3_domain"/>
</dbReference>
<dbReference type="Gene3D" id="1.20.900.10">
    <property type="entry name" value="Dbl homology (DH) domain"/>
    <property type="match status" value="1"/>
</dbReference>
<protein>
    <recommendedName>
        <fullName evidence="3">Rho guanine nucleotide exchange factor 9</fullName>
    </recommendedName>
    <alternativeName>
        <fullName evidence="8">Collybistin</fullName>
    </alternativeName>
    <alternativeName>
        <fullName evidence="9">Rac/Cdc42 guanine nucleotide exchange factor 9</fullName>
    </alternativeName>
</protein>
<evidence type="ECO:0000256" key="3">
    <source>
        <dbReference type="ARBA" id="ARBA00017486"/>
    </source>
</evidence>
<dbReference type="InterPro" id="IPR035899">
    <property type="entry name" value="DBL_dom_sf"/>
</dbReference>
<evidence type="ECO:0000259" key="16">
    <source>
        <dbReference type="PROSITE" id="PS50010"/>
    </source>
</evidence>
<dbReference type="InterPro" id="IPR000219">
    <property type="entry name" value="DH_dom"/>
</dbReference>
<evidence type="ECO:0000256" key="1">
    <source>
        <dbReference type="ARBA" id="ARBA00004496"/>
    </source>
</evidence>
<feature type="domain" description="SH3" evidence="14">
    <location>
        <begin position="686"/>
        <end position="745"/>
    </location>
</feature>
<dbReference type="InterPro" id="IPR011993">
    <property type="entry name" value="PH-like_dom_sf"/>
</dbReference>
<comment type="subunit">
    <text evidence="2">Interacts with GPHN.</text>
</comment>
<dbReference type="SUPFAM" id="SSF48065">
    <property type="entry name" value="DBL homology domain (DH-domain)"/>
    <property type="match status" value="1"/>
</dbReference>
<dbReference type="Ensembl" id="ENSECRT00000016759.1">
    <property type="protein sequence ID" value="ENSECRP00000016466.1"/>
    <property type="gene ID" value="ENSECRG00000010963.1"/>
</dbReference>
<dbReference type="Proteomes" id="UP000694620">
    <property type="component" value="Chromosome 12"/>
</dbReference>
<dbReference type="CDD" id="cd00160">
    <property type="entry name" value="RhoGEF"/>
    <property type="match status" value="1"/>
</dbReference>
<evidence type="ECO:0000313" key="18">
    <source>
        <dbReference type="Proteomes" id="UP000694620"/>
    </source>
</evidence>
<dbReference type="Pfam" id="PF22697">
    <property type="entry name" value="SOS1_NGEF_PH"/>
    <property type="match status" value="1"/>
</dbReference>
<keyword evidence="4 12" id="KW-0728">SH3 domain</keyword>
<dbReference type="GO" id="GO:0014069">
    <property type="term" value="C:postsynaptic density"/>
    <property type="evidence" value="ECO:0007669"/>
    <property type="project" value="UniProtKB-SubCell"/>
</dbReference>
<dbReference type="SMART" id="SM00233">
    <property type="entry name" value="PH"/>
    <property type="match status" value="1"/>
</dbReference>
<dbReference type="AlphaFoldDB" id="A0A8C4SGF9"/>
<dbReference type="FunFam" id="2.30.29.30:FF:000015">
    <property type="entry name" value="Rho guanine nucleotide exchange factor 9"/>
    <property type="match status" value="1"/>
</dbReference>
<evidence type="ECO:0000256" key="12">
    <source>
        <dbReference type="PROSITE-ProRule" id="PRU00192"/>
    </source>
</evidence>
<evidence type="ECO:0000313" key="17">
    <source>
        <dbReference type="Ensembl" id="ENSECRP00000016466.1"/>
    </source>
</evidence>
<dbReference type="InterPro" id="IPR055251">
    <property type="entry name" value="SOS1_NGEF_PH"/>
</dbReference>
<dbReference type="PROSITE" id="PS50010">
    <property type="entry name" value="DH_2"/>
    <property type="match status" value="1"/>
</dbReference>
<dbReference type="InterPro" id="IPR035728">
    <property type="entry name" value="ARHGEF9_SH3"/>
</dbReference>
<dbReference type="GO" id="GO:0005085">
    <property type="term" value="F:guanyl-nucleotide exchange factor activity"/>
    <property type="evidence" value="ECO:0007669"/>
    <property type="project" value="UniProtKB-KW"/>
</dbReference>
<dbReference type="PANTHER" id="PTHR47544">
    <property type="entry name" value="RHO GUANINE NUCLEOTIDE EXCHANGE FACTOR 4"/>
    <property type="match status" value="1"/>
</dbReference>
<evidence type="ECO:0000259" key="15">
    <source>
        <dbReference type="PROSITE" id="PS50003"/>
    </source>
</evidence>
<dbReference type="InterPro" id="IPR036028">
    <property type="entry name" value="SH3-like_dom_sf"/>
</dbReference>
<feature type="domain" description="PH" evidence="15">
    <location>
        <begin position="998"/>
        <end position="1105"/>
    </location>
</feature>
<dbReference type="CDD" id="cd11975">
    <property type="entry name" value="SH3_ARHGEF9"/>
    <property type="match status" value="1"/>
</dbReference>
<evidence type="ECO:0000256" key="6">
    <source>
        <dbReference type="ARBA" id="ARBA00022658"/>
    </source>
</evidence>
<gene>
    <name evidence="17" type="primary">ARHGEF9</name>
    <name evidence="17" type="synonym">arhgef9a</name>
</gene>
<dbReference type="SUPFAM" id="SSF50729">
    <property type="entry name" value="PH domain-like"/>
    <property type="match status" value="1"/>
</dbReference>